<keyword evidence="4" id="KW-0408">Iron</keyword>
<comment type="caution">
    <text evidence="7">The sequence shown here is derived from an EMBL/GenBank/DDBJ whole genome shotgun (WGS) entry which is preliminary data.</text>
</comment>
<evidence type="ECO:0000256" key="4">
    <source>
        <dbReference type="ARBA" id="ARBA00023004"/>
    </source>
</evidence>
<dbReference type="Gene3D" id="3.30.70.20">
    <property type="match status" value="1"/>
</dbReference>
<evidence type="ECO:0000256" key="1">
    <source>
        <dbReference type="ARBA" id="ARBA00007118"/>
    </source>
</evidence>
<dbReference type="InterPro" id="IPR017900">
    <property type="entry name" value="4Fe4S_Fe_S_CS"/>
</dbReference>
<keyword evidence="2" id="KW-0479">Metal-binding</keyword>
<evidence type="ECO:0000256" key="3">
    <source>
        <dbReference type="ARBA" id="ARBA00023002"/>
    </source>
</evidence>
<feature type="domain" description="4Fe-4S ferredoxin-type" evidence="6">
    <location>
        <begin position="33"/>
        <end position="63"/>
    </location>
</feature>
<gene>
    <name evidence="7" type="ORF">JIV24_05290</name>
</gene>
<accession>A0ABS1HHJ5</accession>
<keyword evidence="5" id="KW-0411">Iron-sulfur</keyword>
<keyword evidence="8" id="KW-1185">Reference proteome</keyword>
<evidence type="ECO:0000259" key="6">
    <source>
        <dbReference type="PROSITE" id="PS51379"/>
    </source>
</evidence>
<dbReference type="PANTHER" id="PTHR43673:SF10">
    <property type="entry name" value="NADH DEHYDROGENASE_NAD(P)H NITROREDUCTASE XCC3605-RELATED"/>
    <property type="match status" value="1"/>
</dbReference>
<dbReference type="RefSeq" id="WP_200463979.1">
    <property type="nucleotide sequence ID" value="NZ_JAENRR010000008.1"/>
</dbReference>
<sequence>MLNFKIDEARCTQCGMCSKECPTLIINGKNGIPEIKEGKEKNCIKCQHCLAICPTAALSIFGKNPDDSLLVEDETPSTEALERLIKTRRSVRRFKKEAIDSAVINQLIETAAYAPTGHNKNQVLLSVTDSKEALAKVRTLVYDTIKKAKQADKLEGALAMYGSFQKVWEEKGIDVIFRDAPHLIIASAPKSNSNGPADCVISLSYFELLANSMGIGTLWNGFLKSVFEEIAPELHNAVGIPEEHAIGYMMVYGIPAVKFTRSVQSEGLNLNKINL</sequence>
<dbReference type="InterPro" id="IPR029479">
    <property type="entry name" value="Nitroreductase"/>
</dbReference>
<dbReference type="PROSITE" id="PS00198">
    <property type="entry name" value="4FE4S_FER_1"/>
    <property type="match status" value="2"/>
</dbReference>
<dbReference type="Pfam" id="PF00881">
    <property type="entry name" value="Nitroreductase"/>
    <property type="match status" value="1"/>
</dbReference>
<evidence type="ECO:0000313" key="8">
    <source>
        <dbReference type="Proteomes" id="UP000605676"/>
    </source>
</evidence>
<feature type="domain" description="4Fe-4S ferredoxin-type" evidence="6">
    <location>
        <begin position="2"/>
        <end position="31"/>
    </location>
</feature>
<dbReference type="EMBL" id="JAENRR010000008">
    <property type="protein sequence ID" value="MBK3516748.1"/>
    <property type="molecule type" value="Genomic_DNA"/>
</dbReference>
<dbReference type="Pfam" id="PF13187">
    <property type="entry name" value="Fer4_9"/>
    <property type="match status" value="1"/>
</dbReference>
<proteinExistence type="inferred from homology"/>
<dbReference type="Proteomes" id="UP000605676">
    <property type="component" value="Unassembled WGS sequence"/>
</dbReference>
<evidence type="ECO:0000256" key="2">
    <source>
        <dbReference type="ARBA" id="ARBA00022723"/>
    </source>
</evidence>
<dbReference type="SUPFAM" id="SSF55469">
    <property type="entry name" value="FMN-dependent nitroreductase-like"/>
    <property type="match status" value="1"/>
</dbReference>
<evidence type="ECO:0000256" key="5">
    <source>
        <dbReference type="ARBA" id="ARBA00023014"/>
    </source>
</evidence>
<dbReference type="InterPro" id="IPR017896">
    <property type="entry name" value="4Fe4S_Fe-S-bd"/>
</dbReference>
<comment type="similarity">
    <text evidence="1">Belongs to the nitroreductase family.</text>
</comment>
<dbReference type="CDD" id="cd02143">
    <property type="entry name" value="nitroreductase_FeS-like"/>
    <property type="match status" value="1"/>
</dbReference>
<reference evidence="7 8" key="1">
    <citation type="submission" date="2021-01" db="EMBL/GenBank/DDBJ databases">
        <title>Carboxyliciviraga sp.nov., isolated from coastal sediments.</title>
        <authorList>
            <person name="Lu D."/>
            <person name="Zhang T."/>
        </authorList>
    </citation>
    <scope>NUCLEOTIDE SEQUENCE [LARGE SCALE GENOMIC DNA]</scope>
    <source>
        <strain evidence="7 8">N1Y132</strain>
    </source>
</reference>
<dbReference type="SUPFAM" id="SSF54862">
    <property type="entry name" value="4Fe-4S ferredoxins"/>
    <property type="match status" value="1"/>
</dbReference>
<dbReference type="PROSITE" id="PS51379">
    <property type="entry name" value="4FE4S_FER_2"/>
    <property type="match status" value="2"/>
</dbReference>
<name>A0ABS1HHJ5_9BACT</name>
<dbReference type="PANTHER" id="PTHR43673">
    <property type="entry name" value="NAD(P)H NITROREDUCTASE YDGI-RELATED"/>
    <property type="match status" value="1"/>
</dbReference>
<dbReference type="InterPro" id="IPR000415">
    <property type="entry name" value="Nitroreductase-like"/>
</dbReference>
<dbReference type="Gene3D" id="3.40.109.10">
    <property type="entry name" value="NADH Oxidase"/>
    <property type="match status" value="1"/>
</dbReference>
<keyword evidence="3" id="KW-0560">Oxidoreductase</keyword>
<evidence type="ECO:0000313" key="7">
    <source>
        <dbReference type="EMBL" id="MBK3516748.1"/>
    </source>
</evidence>
<protein>
    <submittedName>
        <fullName evidence="7">Nitroreductase family protein</fullName>
    </submittedName>
</protein>
<organism evidence="7 8">
    <name type="scientific">Carboxylicivirga marina</name>
    <dbReference type="NCBI Taxonomy" id="2800988"/>
    <lineage>
        <taxon>Bacteria</taxon>
        <taxon>Pseudomonadati</taxon>
        <taxon>Bacteroidota</taxon>
        <taxon>Bacteroidia</taxon>
        <taxon>Marinilabiliales</taxon>
        <taxon>Marinilabiliaceae</taxon>
        <taxon>Carboxylicivirga</taxon>
    </lineage>
</organism>